<reference evidence="6 7" key="1">
    <citation type="submission" date="2020-04" db="EMBL/GenBank/DDBJ databases">
        <title>MicrobeNet Type strains.</title>
        <authorList>
            <person name="Nicholson A.C."/>
        </authorList>
    </citation>
    <scope>NUCLEOTIDE SEQUENCE [LARGE SCALE GENOMIC DNA]</scope>
    <source>
        <strain evidence="6 7">DSM 44960</strain>
    </source>
</reference>
<evidence type="ECO:0000256" key="4">
    <source>
        <dbReference type="SAM" id="MobiDB-lite"/>
    </source>
</evidence>
<organism evidence="6 7">
    <name type="scientific">Nocardia coubleae</name>
    <dbReference type="NCBI Taxonomy" id="356147"/>
    <lineage>
        <taxon>Bacteria</taxon>
        <taxon>Bacillati</taxon>
        <taxon>Actinomycetota</taxon>
        <taxon>Actinomycetes</taxon>
        <taxon>Mycobacteriales</taxon>
        <taxon>Nocardiaceae</taxon>
        <taxon>Nocardia</taxon>
    </lineage>
</organism>
<comment type="similarity">
    <text evidence="3">Belongs to the acetyltransferase family. RimJ subfamily.</text>
</comment>
<keyword evidence="2" id="KW-0012">Acyltransferase</keyword>
<comment type="caution">
    <text evidence="6">The sequence shown here is derived from an EMBL/GenBank/DDBJ whole genome shotgun (WGS) entry which is preliminary data.</text>
</comment>
<dbReference type="GO" id="GO:0016747">
    <property type="term" value="F:acyltransferase activity, transferring groups other than amino-acyl groups"/>
    <property type="evidence" value="ECO:0007669"/>
    <property type="project" value="InterPro"/>
</dbReference>
<dbReference type="RefSeq" id="WP_067638854.1">
    <property type="nucleotide sequence ID" value="NZ_JAAXOM010000001.1"/>
</dbReference>
<feature type="compositionally biased region" description="Low complexity" evidence="4">
    <location>
        <begin position="1"/>
        <end position="14"/>
    </location>
</feature>
<evidence type="ECO:0000256" key="2">
    <source>
        <dbReference type="ARBA" id="ARBA00023315"/>
    </source>
</evidence>
<proteinExistence type="inferred from homology"/>
<evidence type="ECO:0000256" key="3">
    <source>
        <dbReference type="ARBA" id="ARBA00038502"/>
    </source>
</evidence>
<dbReference type="Gene3D" id="3.40.630.30">
    <property type="match status" value="1"/>
</dbReference>
<evidence type="ECO:0000313" key="7">
    <source>
        <dbReference type="Proteomes" id="UP000572007"/>
    </source>
</evidence>
<gene>
    <name evidence="6" type="ORF">HGA10_04170</name>
</gene>
<dbReference type="InterPro" id="IPR000182">
    <property type="entry name" value="GNAT_dom"/>
</dbReference>
<dbReference type="AlphaFoldDB" id="A0A846W101"/>
<dbReference type="PANTHER" id="PTHR43792:SF8">
    <property type="entry name" value="[RIBOSOMAL PROTEIN US5]-ALANINE N-ACETYLTRANSFERASE"/>
    <property type="match status" value="1"/>
</dbReference>
<evidence type="ECO:0000313" key="6">
    <source>
        <dbReference type="EMBL" id="NKX86510.1"/>
    </source>
</evidence>
<evidence type="ECO:0000259" key="5">
    <source>
        <dbReference type="PROSITE" id="PS51186"/>
    </source>
</evidence>
<keyword evidence="1 6" id="KW-0808">Transferase</keyword>
<feature type="compositionally biased region" description="Basic and acidic residues" evidence="4">
    <location>
        <begin position="15"/>
        <end position="33"/>
    </location>
</feature>
<feature type="region of interest" description="Disordered" evidence="4">
    <location>
        <begin position="1"/>
        <end position="36"/>
    </location>
</feature>
<dbReference type="InterPro" id="IPR016181">
    <property type="entry name" value="Acyl_CoA_acyltransferase"/>
</dbReference>
<accession>A0A846W101</accession>
<dbReference type="PANTHER" id="PTHR43792">
    <property type="entry name" value="GNAT FAMILY, PUTATIVE (AFU_ORTHOLOGUE AFUA_3G00765)-RELATED-RELATED"/>
    <property type="match status" value="1"/>
</dbReference>
<name>A0A846W101_9NOCA</name>
<dbReference type="PROSITE" id="PS51186">
    <property type="entry name" value="GNAT"/>
    <property type="match status" value="1"/>
</dbReference>
<feature type="domain" description="N-acetyltransferase" evidence="5">
    <location>
        <begin position="23"/>
        <end position="167"/>
    </location>
</feature>
<keyword evidence="7" id="KW-1185">Reference proteome</keyword>
<dbReference type="InterPro" id="IPR051531">
    <property type="entry name" value="N-acetyltransferase"/>
</dbReference>
<protein>
    <submittedName>
        <fullName evidence="6">GNAT family N-acetyltransferase</fullName>
    </submittedName>
</protein>
<dbReference type="EMBL" id="JAAXOM010000001">
    <property type="protein sequence ID" value="NKX86510.1"/>
    <property type="molecule type" value="Genomic_DNA"/>
</dbReference>
<sequence length="167" mass="18154">MSRAPSPSCRAARAQRADDHQAPRFRSSDRRDSGNLGAALDRHHAAVTYESVRAYAFAAEDRHLGLHDRSPAAPTPAATGQISATANHKRTRRGNIGYWILDRHRGLGYAKSAVALLTELGTELGFIRLEALIEPGNTASQTVCNTCGFVREGMLSRYHRIDGSTAT</sequence>
<dbReference type="Proteomes" id="UP000572007">
    <property type="component" value="Unassembled WGS sequence"/>
</dbReference>
<dbReference type="Pfam" id="PF13302">
    <property type="entry name" value="Acetyltransf_3"/>
    <property type="match status" value="1"/>
</dbReference>
<dbReference type="SUPFAM" id="SSF55729">
    <property type="entry name" value="Acyl-CoA N-acyltransferases (Nat)"/>
    <property type="match status" value="1"/>
</dbReference>
<evidence type="ECO:0000256" key="1">
    <source>
        <dbReference type="ARBA" id="ARBA00022679"/>
    </source>
</evidence>